<dbReference type="AlphaFoldDB" id="A0A645BKT1"/>
<comment type="caution">
    <text evidence="2">The sequence shown here is derived from an EMBL/GenBank/DDBJ whole genome shotgun (WGS) entry which is preliminary data.</text>
</comment>
<dbReference type="InterPro" id="IPR050515">
    <property type="entry name" value="Beta-lactam/transpept"/>
</dbReference>
<organism evidence="2">
    <name type="scientific">bioreactor metagenome</name>
    <dbReference type="NCBI Taxonomy" id="1076179"/>
    <lineage>
        <taxon>unclassified sequences</taxon>
        <taxon>metagenomes</taxon>
        <taxon>ecological metagenomes</taxon>
    </lineage>
</organism>
<accession>A0A645BKT1</accession>
<dbReference type="Pfam" id="PF00905">
    <property type="entry name" value="Transpeptidase"/>
    <property type="match status" value="1"/>
</dbReference>
<reference evidence="2" key="1">
    <citation type="submission" date="2019-08" db="EMBL/GenBank/DDBJ databases">
        <authorList>
            <person name="Kucharzyk K."/>
            <person name="Murdoch R.W."/>
            <person name="Higgins S."/>
            <person name="Loffler F."/>
        </authorList>
    </citation>
    <scope>NUCLEOTIDE SEQUENCE</scope>
</reference>
<evidence type="ECO:0000313" key="2">
    <source>
        <dbReference type="EMBL" id="MPM65141.1"/>
    </source>
</evidence>
<dbReference type="SUPFAM" id="SSF56601">
    <property type="entry name" value="beta-lactamase/transpeptidase-like"/>
    <property type="match status" value="1"/>
</dbReference>
<dbReference type="InterPro" id="IPR001460">
    <property type="entry name" value="PCN-bd_Tpept"/>
</dbReference>
<dbReference type="PANTHER" id="PTHR30627">
    <property type="entry name" value="PEPTIDOGLYCAN D,D-TRANSPEPTIDASE"/>
    <property type="match status" value="1"/>
</dbReference>
<dbReference type="Gene3D" id="3.40.710.10">
    <property type="entry name" value="DD-peptidase/beta-lactamase superfamily"/>
    <property type="match status" value="1"/>
</dbReference>
<gene>
    <name evidence="2" type="ORF">SDC9_112033</name>
</gene>
<dbReference type="EMBL" id="VSSQ01020355">
    <property type="protein sequence ID" value="MPM65141.1"/>
    <property type="molecule type" value="Genomic_DNA"/>
</dbReference>
<protein>
    <recommendedName>
        <fullName evidence="1">Penicillin-binding protein transpeptidase domain-containing protein</fullName>
    </recommendedName>
</protein>
<dbReference type="GO" id="GO:0071555">
    <property type="term" value="P:cell wall organization"/>
    <property type="evidence" value="ECO:0007669"/>
    <property type="project" value="TreeGrafter"/>
</dbReference>
<dbReference type="GO" id="GO:0005886">
    <property type="term" value="C:plasma membrane"/>
    <property type="evidence" value="ECO:0007669"/>
    <property type="project" value="TreeGrafter"/>
</dbReference>
<evidence type="ECO:0000259" key="1">
    <source>
        <dbReference type="Pfam" id="PF00905"/>
    </source>
</evidence>
<dbReference type="GO" id="GO:0071972">
    <property type="term" value="F:peptidoglycan L,D-transpeptidase activity"/>
    <property type="evidence" value="ECO:0007669"/>
    <property type="project" value="TreeGrafter"/>
</dbReference>
<dbReference type="GO" id="GO:0008658">
    <property type="term" value="F:penicillin binding"/>
    <property type="evidence" value="ECO:0007669"/>
    <property type="project" value="InterPro"/>
</dbReference>
<feature type="domain" description="Penicillin-binding protein transpeptidase" evidence="1">
    <location>
        <begin position="39"/>
        <end position="159"/>
    </location>
</feature>
<dbReference type="PANTHER" id="PTHR30627:SF2">
    <property type="entry name" value="PEPTIDOGLYCAN D,D-TRANSPEPTIDASE MRDA"/>
    <property type="match status" value="1"/>
</dbReference>
<dbReference type="InterPro" id="IPR012338">
    <property type="entry name" value="Beta-lactam/transpept-like"/>
</dbReference>
<sequence>MKPTIVKEILDQEGNVVKAFEPQLLWDITKDPVINVLDDTGKAITTTDANGNEVPQKKVVESWVVEKMQEGLRMVVSSGTAETTFKDLDIPSAGKTGTAEYCDNVAQEKGLCIRESWPTHSWYVGYAPYDDPEIVVVAFVYNGGEGASVAAPIVEKVMEAYFELKAADEAAGTSNW</sequence>
<name>A0A645BKT1_9ZZZZ</name>
<proteinExistence type="predicted"/>